<proteinExistence type="predicted"/>
<organism evidence="1 2">
    <name type="scientific">Vararia minispora EC-137</name>
    <dbReference type="NCBI Taxonomy" id="1314806"/>
    <lineage>
        <taxon>Eukaryota</taxon>
        <taxon>Fungi</taxon>
        <taxon>Dikarya</taxon>
        <taxon>Basidiomycota</taxon>
        <taxon>Agaricomycotina</taxon>
        <taxon>Agaricomycetes</taxon>
        <taxon>Russulales</taxon>
        <taxon>Lachnocladiaceae</taxon>
        <taxon>Vararia</taxon>
    </lineage>
</organism>
<protein>
    <submittedName>
        <fullName evidence="1">Uncharacterized protein</fullName>
    </submittedName>
</protein>
<reference evidence="1" key="1">
    <citation type="submission" date="2021-02" db="EMBL/GenBank/DDBJ databases">
        <authorList>
            <consortium name="DOE Joint Genome Institute"/>
            <person name="Ahrendt S."/>
            <person name="Looney B.P."/>
            <person name="Miyauchi S."/>
            <person name="Morin E."/>
            <person name="Drula E."/>
            <person name="Courty P.E."/>
            <person name="Chicoki N."/>
            <person name="Fauchery L."/>
            <person name="Kohler A."/>
            <person name="Kuo A."/>
            <person name="Labutti K."/>
            <person name="Pangilinan J."/>
            <person name="Lipzen A."/>
            <person name="Riley R."/>
            <person name="Andreopoulos W."/>
            <person name="He G."/>
            <person name="Johnson J."/>
            <person name="Barry K.W."/>
            <person name="Grigoriev I.V."/>
            <person name="Nagy L."/>
            <person name="Hibbett D."/>
            <person name="Henrissat B."/>
            <person name="Matheny P.B."/>
            <person name="Labbe J."/>
            <person name="Martin F."/>
        </authorList>
    </citation>
    <scope>NUCLEOTIDE SEQUENCE</scope>
    <source>
        <strain evidence="1">EC-137</strain>
    </source>
</reference>
<sequence>MHVSFEIQLTISQDPEHAAAVQTLLDALNLPPFRNTAATVLDPVPVVPPSQEAALTDGRTASSISESVAPTSAAVAADTPVTASVTADIFDAAAAAASATAATSAPMTSVATFAASGPSNQCTVANPDLEQILRSHTSSQVSPPGNQTNPTARMSPTVAQRPLELPARSKAGAGGSKMNLKVVGKARTFDDNLNNMHLKSMEFLRAKVHTNLINTLITQNRENRKQLMEEVKEEWLTCEEAKPQFDELVTTGNKLMEELNGLNTSLATYVMDEVVEPSSNRSSIDDLDFPFFLVVDQFGGRFKVVGSVGVGIDGRDVEPVCEQSQNIDDRERSPSFGPELGLGLCGADVLALEVHLVADLPFVSSLGLPREPP</sequence>
<comment type="caution">
    <text evidence="1">The sequence shown here is derived from an EMBL/GenBank/DDBJ whole genome shotgun (WGS) entry which is preliminary data.</text>
</comment>
<reference evidence="1" key="2">
    <citation type="journal article" date="2022" name="New Phytol.">
        <title>Evolutionary transition to the ectomycorrhizal habit in the genomes of a hyperdiverse lineage of mushroom-forming fungi.</title>
        <authorList>
            <person name="Looney B."/>
            <person name="Miyauchi S."/>
            <person name="Morin E."/>
            <person name="Drula E."/>
            <person name="Courty P.E."/>
            <person name="Kohler A."/>
            <person name="Kuo A."/>
            <person name="LaButti K."/>
            <person name="Pangilinan J."/>
            <person name="Lipzen A."/>
            <person name="Riley R."/>
            <person name="Andreopoulos W."/>
            <person name="He G."/>
            <person name="Johnson J."/>
            <person name="Nolan M."/>
            <person name="Tritt A."/>
            <person name="Barry K.W."/>
            <person name="Grigoriev I.V."/>
            <person name="Nagy L.G."/>
            <person name="Hibbett D."/>
            <person name="Henrissat B."/>
            <person name="Matheny P.B."/>
            <person name="Labbe J."/>
            <person name="Martin F.M."/>
        </authorList>
    </citation>
    <scope>NUCLEOTIDE SEQUENCE</scope>
    <source>
        <strain evidence="1">EC-137</strain>
    </source>
</reference>
<evidence type="ECO:0000313" key="1">
    <source>
        <dbReference type="EMBL" id="KAI0027986.1"/>
    </source>
</evidence>
<dbReference type="EMBL" id="MU273809">
    <property type="protein sequence ID" value="KAI0027986.1"/>
    <property type="molecule type" value="Genomic_DNA"/>
</dbReference>
<accession>A0ACB8Q876</accession>
<evidence type="ECO:0000313" key="2">
    <source>
        <dbReference type="Proteomes" id="UP000814128"/>
    </source>
</evidence>
<gene>
    <name evidence="1" type="ORF">K488DRAFT_90227</name>
</gene>
<name>A0ACB8Q876_9AGAM</name>
<dbReference type="Proteomes" id="UP000814128">
    <property type="component" value="Unassembled WGS sequence"/>
</dbReference>
<keyword evidence="2" id="KW-1185">Reference proteome</keyword>